<sequence length="185" mass="20610">MSFNAAVELVEQLTWHWDAQARPRLHGLTDEEYFWEPAEGCWNVRHRGTSTAQMAVGAGDFVIEFAVPEPKPPPVTTVAWRLNHILVGVLGSRNASHFGGPRVGYESFEYPGTAAGALALLDEYYERWLHGVRALDEDGLGRPCGPAEGAFADRSMGTLVLHINREMIHHLAEIALLRDLFAHRQ</sequence>
<dbReference type="InterPro" id="IPR034660">
    <property type="entry name" value="DinB/YfiT-like"/>
</dbReference>
<gene>
    <name evidence="2" type="ORF">MNQ99_07565</name>
</gene>
<dbReference type="EMBL" id="CP093326">
    <property type="protein sequence ID" value="UNK47188.1"/>
    <property type="molecule type" value="Genomic_DNA"/>
</dbReference>
<dbReference type="Gene3D" id="1.20.120.450">
    <property type="entry name" value="dinb family like domain"/>
    <property type="match status" value="1"/>
</dbReference>
<dbReference type="RefSeq" id="WP_127511439.1">
    <property type="nucleotide sequence ID" value="NZ_CP093326.1"/>
</dbReference>
<proteinExistence type="predicted"/>
<dbReference type="SUPFAM" id="SSF109854">
    <property type="entry name" value="DinB/YfiT-like putative metalloenzymes"/>
    <property type="match status" value="1"/>
</dbReference>
<dbReference type="Pfam" id="PF12867">
    <property type="entry name" value="DinB_2"/>
    <property type="match status" value="1"/>
</dbReference>
<accession>A0ABY3WA14</accession>
<evidence type="ECO:0000259" key="1">
    <source>
        <dbReference type="Pfam" id="PF12867"/>
    </source>
</evidence>
<dbReference type="InterPro" id="IPR024775">
    <property type="entry name" value="DinB-like"/>
</dbReference>
<dbReference type="Proteomes" id="UP000829069">
    <property type="component" value="Chromosome"/>
</dbReference>
<keyword evidence="3" id="KW-1185">Reference proteome</keyword>
<evidence type="ECO:0000313" key="2">
    <source>
        <dbReference type="EMBL" id="UNK47188.1"/>
    </source>
</evidence>
<feature type="domain" description="DinB-like" evidence="1">
    <location>
        <begin position="12"/>
        <end position="174"/>
    </location>
</feature>
<protein>
    <submittedName>
        <fullName evidence="2">DinB family protein</fullName>
    </submittedName>
</protein>
<evidence type="ECO:0000313" key="3">
    <source>
        <dbReference type="Proteomes" id="UP000829069"/>
    </source>
</evidence>
<reference evidence="2 3" key="1">
    <citation type="submission" date="2022-03" db="EMBL/GenBank/DDBJ databases">
        <title>Isotopic signatures of nitrous oxide derived from detoxification processes.</title>
        <authorList>
            <person name="Behrendt U."/>
            <person name="Buchen C."/>
            <person name="Well R."/>
            <person name="Ulrich A."/>
            <person name="Rohe L."/>
            <person name="Kolb S."/>
            <person name="Schloter M."/>
            <person name="Horn M.A."/>
            <person name="Augustin J."/>
        </authorList>
    </citation>
    <scope>NUCLEOTIDE SEQUENCE [LARGE SCALE GENOMIC DNA]</scope>
    <source>
        <strain evidence="2 3">S4-C24</strain>
    </source>
</reference>
<name>A0ABY3WA14_9MICC</name>
<organism evidence="2 3">
    <name type="scientific">Arthrobacter sulfonylureivorans</name>
    <dbReference type="NCBI Taxonomy" id="2486855"/>
    <lineage>
        <taxon>Bacteria</taxon>
        <taxon>Bacillati</taxon>
        <taxon>Actinomycetota</taxon>
        <taxon>Actinomycetes</taxon>
        <taxon>Micrococcales</taxon>
        <taxon>Micrococcaceae</taxon>
        <taxon>Arthrobacter</taxon>
    </lineage>
</organism>